<dbReference type="Pfam" id="PF00512">
    <property type="entry name" value="HisKA"/>
    <property type="match status" value="1"/>
</dbReference>
<evidence type="ECO:0000313" key="11">
    <source>
        <dbReference type="EMBL" id="NMP30204.1"/>
    </source>
</evidence>
<gene>
    <name evidence="11" type="ORF">HII17_01405</name>
</gene>
<proteinExistence type="predicted"/>
<keyword evidence="8" id="KW-0472">Membrane</keyword>
<name>A0A7Y0L919_9GAMM</name>
<comment type="subcellular location">
    <subcellularLocation>
        <location evidence="2">Membrane</location>
    </subcellularLocation>
</comment>
<dbReference type="SMART" id="SM00387">
    <property type="entry name" value="HATPase_c"/>
    <property type="match status" value="1"/>
</dbReference>
<evidence type="ECO:0000256" key="4">
    <source>
        <dbReference type="ARBA" id="ARBA00022553"/>
    </source>
</evidence>
<evidence type="ECO:0000259" key="9">
    <source>
        <dbReference type="PROSITE" id="PS50109"/>
    </source>
</evidence>
<accession>A0A7Y0L919</accession>
<dbReference type="SUPFAM" id="SSF47384">
    <property type="entry name" value="Homodimeric domain of signal transducing histidine kinase"/>
    <property type="match status" value="1"/>
</dbReference>
<dbReference type="Pfam" id="PF02518">
    <property type="entry name" value="HATPase_c"/>
    <property type="match status" value="1"/>
</dbReference>
<feature type="domain" description="Histidine kinase" evidence="9">
    <location>
        <begin position="269"/>
        <end position="492"/>
    </location>
</feature>
<keyword evidence="8" id="KW-0812">Transmembrane</keyword>
<dbReference type="InterPro" id="IPR003594">
    <property type="entry name" value="HATPase_dom"/>
</dbReference>
<dbReference type="InterPro" id="IPR004358">
    <property type="entry name" value="Sig_transdc_His_kin-like_C"/>
</dbReference>
<dbReference type="Gene3D" id="1.10.287.130">
    <property type="match status" value="1"/>
</dbReference>
<dbReference type="Gene3D" id="3.30.565.10">
    <property type="entry name" value="Histidine kinase-like ATPase, C-terminal domain"/>
    <property type="match status" value="1"/>
</dbReference>
<dbReference type="InterPro" id="IPR005467">
    <property type="entry name" value="His_kinase_dom"/>
</dbReference>
<dbReference type="PROSITE" id="PS50885">
    <property type="entry name" value="HAMP"/>
    <property type="match status" value="1"/>
</dbReference>
<dbReference type="Pfam" id="PF00672">
    <property type="entry name" value="HAMP"/>
    <property type="match status" value="1"/>
</dbReference>
<dbReference type="Proteomes" id="UP000568664">
    <property type="component" value="Unassembled WGS sequence"/>
</dbReference>
<dbReference type="InterPro" id="IPR003661">
    <property type="entry name" value="HisK_dim/P_dom"/>
</dbReference>
<dbReference type="PANTHER" id="PTHR43711:SF1">
    <property type="entry name" value="HISTIDINE KINASE 1"/>
    <property type="match status" value="1"/>
</dbReference>
<keyword evidence="6 11" id="KW-0418">Kinase</keyword>
<protein>
    <recommendedName>
        <fullName evidence="3">histidine kinase</fullName>
        <ecNumber evidence="3">2.7.13.3</ecNumber>
    </recommendedName>
</protein>
<keyword evidence="8" id="KW-1133">Transmembrane helix</keyword>
<dbReference type="PROSITE" id="PS50109">
    <property type="entry name" value="HIS_KIN"/>
    <property type="match status" value="1"/>
</dbReference>
<dbReference type="AlphaFoldDB" id="A0A7Y0L919"/>
<sequence length="498" mass="55545">MRSFSASSYQLKKMLSNLSVKRMTVLGFALVMTPLFVTLLYMAEQTKAISTKGSESILSVSELIDANRALNQSLTRIERFASQYIVLKDPELLERFSVEQFKLDSIIDKQLMTFGDIELNQELTNLTNQLSFISQLLPDLPEEFNELIEVEKHFKSINTHNNKIRQRTNLLIQEAAIDIRNQANNVDEVILKSLLIVPISMAIAAIFIHLITAPLKRLITNIKRLEQGKFEQEINSTGSSEVREIALALDTMRSRLHALELQKSSFIRHISHELKTPLAAIREGSSLLSDHSLGALNNGQQEVSDIIVGNVNRLQQLIEDLLSFNVVLDSSSLQDAEKVYIAPLIENIVEQHKLEINRKNIITELVMGSGYILCNRKQLTVIIENLLSNAIKFQEQNGKITISASINNLRLTIAVQDTGLGISDNELPLIFDAFYQGQSNLDNTIKSSGLGLTIVKELVMRLNGSIDVSSNLPKSGNTNKGTIFTVTLPKAFTAESSS</sequence>
<dbReference type="RefSeq" id="WP_169073539.1">
    <property type="nucleotide sequence ID" value="NZ_JABBXH010000001.1"/>
</dbReference>
<keyword evidence="4" id="KW-0597">Phosphoprotein</keyword>
<dbReference type="InterPro" id="IPR036097">
    <property type="entry name" value="HisK_dim/P_sf"/>
</dbReference>
<dbReference type="CDD" id="cd00082">
    <property type="entry name" value="HisKA"/>
    <property type="match status" value="1"/>
</dbReference>
<evidence type="ECO:0000313" key="12">
    <source>
        <dbReference type="Proteomes" id="UP000568664"/>
    </source>
</evidence>
<evidence type="ECO:0000256" key="1">
    <source>
        <dbReference type="ARBA" id="ARBA00000085"/>
    </source>
</evidence>
<dbReference type="InterPro" id="IPR003660">
    <property type="entry name" value="HAMP_dom"/>
</dbReference>
<keyword evidence="12" id="KW-1185">Reference proteome</keyword>
<evidence type="ECO:0000256" key="7">
    <source>
        <dbReference type="ARBA" id="ARBA00023012"/>
    </source>
</evidence>
<dbReference type="SMART" id="SM00388">
    <property type="entry name" value="HisKA"/>
    <property type="match status" value="1"/>
</dbReference>
<evidence type="ECO:0000256" key="6">
    <source>
        <dbReference type="ARBA" id="ARBA00022777"/>
    </source>
</evidence>
<dbReference type="GO" id="GO:0016020">
    <property type="term" value="C:membrane"/>
    <property type="evidence" value="ECO:0007669"/>
    <property type="project" value="UniProtKB-SubCell"/>
</dbReference>
<keyword evidence="5" id="KW-0808">Transferase</keyword>
<keyword evidence="7" id="KW-0902">Two-component regulatory system</keyword>
<comment type="caution">
    <text evidence="11">The sequence shown here is derived from an EMBL/GenBank/DDBJ whole genome shotgun (WGS) entry which is preliminary data.</text>
</comment>
<evidence type="ECO:0000259" key="10">
    <source>
        <dbReference type="PROSITE" id="PS50885"/>
    </source>
</evidence>
<evidence type="ECO:0000256" key="2">
    <source>
        <dbReference type="ARBA" id="ARBA00004370"/>
    </source>
</evidence>
<evidence type="ECO:0000256" key="8">
    <source>
        <dbReference type="SAM" id="Phobius"/>
    </source>
</evidence>
<reference evidence="11 12" key="1">
    <citation type="submission" date="2020-04" db="EMBL/GenBank/DDBJ databases">
        <title>Thalassotalea sp. M1531, isolated from the surface of marine red alga.</title>
        <authorList>
            <person name="Pang L."/>
            <person name="Lu D.-C."/>
        </authorList>
    </citation>
    <scope>NUCLEOTIDE SEQUENCE [LARGE SCALE GENOMIC DNA]</scope>
    <source>
        <strain evidence="11 12">M1531</strain>
    </source>
</reference>
<dbReference type="CDD" id="cd06225">
    <property type="entry name" value="HAMP"/>
    <property type="match status" value="1"/>
</dbReference>
<dbReference type="InterPro" id="IPR036890">
    <property type="entry name" value="HATPase_C_sf"/>
</dbReference>
<organism evidence="11 12">
    <name type="scientific">Thalassotalea algicola</name>
    <dbReference type="NCBI Taxonomy" id="2716224"/>
    <lineage>
        <taxon>Bacteria</taxon>
        <taxon>Pseudomonadati</taxon>
        <taxon>Pseudomonadota</taxon>
        <taxon>Gammaproteobacteria</taxon>
        <taxon>Alteromonadales</taxon>
        <taxon>Colwelliaceae</taxon>
        <taxon>Thalassotalea</taxon>
    </lineage>
</organism>
<dbReference type="InterPro" id="IPR050736">
    <property type="entry name" value="Sensor_HK_Regulatory"/>
</dbReference>
<feature type="domain" description="HAMP" evidence="10">
    <location>
        <begin position="209"/>
        <end position="261"/>
    </location>
</feature>
<dbReference type="EC" id="2.7.13.3" evidence="3"/>
<dbReference type="PANTHER" id="PTHR43711">
    <property type="entry name" value="TWO-COMPONENT HISTIDINE KINASE"/>
    <property type="match status" value="1"/>
</dbReference>
<dbReference type="SUPFAM" id="SSF158472">
    <property type="entry name" value="HAMP domain-like"/>
    <property type="match status" value="1"/>
</dbReference>
<evidence type="ECO:0000256" key="5">
    <source>
        <dbReference type="ARBA" id="ARBA00022679"/>
    </source>
</evidence>
<dbReference type="PRINTS" id="PR00344">
    <property type="entry name" value="BCTRLSENSOR"/>
</dbReference>
<dbReference type="Gene3D" id="6.10.340.10">
    <property type="match status" value="1"/>
</dbReference>
<comment type="catalytic activity">
    <reaction evidence="1">
        <text>ATP + protein L-histidine = ADP + protein N-phospho-L-histidine.</text>
        <dbReference type="EC" id="2.7.13.3"/>
    </reaction>
</comment>
<dbReference type="SUPFAM" id="SSF55874">
    <property type="entry name" value="ATPase domain of HSP90 chaperone/DNA topoisomerase II/histidine kinase"/>
    <property type="match status" value="1"/>
</dbReference>
<feature type="transmembrane region" description="Helical" evidence="8">
    <location>
        <begin position="194"/>
        <end position="215"/>
    </location>
</feature>
<dbReference type="GO" id="GO:0000155">
    <property type="term" value="F:phosphorelay sensor kinase activity"/>
    <property type="evidence" value="ECO:0007669"/>
    <property type="project" value="InterPro"/>
</dbReference>
<dbReference type="EMBL" id="JABBXH010000001">
    <property type="protein sequence ID" value="NMP30204.1"/>
    <property type="molecule type" value="Genomic_DNA"/>
</dbReference>
<evidence type="ECO:0000256" key="3">
    <source>
        <dbReference type="ARBA" id="ARBA00012438"/>
    </source>
</evidence>
<dbReference type="SMART" id="SM00304">
    <property type="entry name" value="HAMP"/>
    <property type="match status" value="1"/>
</dbReference>